<feature type="compositionally biased region" description="Low complexity" evidence="1">
    <location>
        <begin position="42"/>
        <end position="73"/>
    </location>
</feature>
<feature type="compositionally biased region" description="Low complexity" evidence="1">
    <location>
        <begin position="909"/>
        <end position="924"/>
    </location>
</feature>
<feature type="compositionally biased region" description="Pro residues" evidence="1">
    <location>
        <begin position="1035"/>
        <end position="1044"/>
    </location>
</feature>
<feature type="compositionally biased region" description="Polar residues" evidence="1">
    <location>
        <begin position="74"/>
        <end position="89"/>
    </location>
</feature>
<evidence type="ECO:0000313" key="3">
    <source>
        <dbReference type="Proteomes" id="UP000053558"/>
    </source>
</evidence>
<organism evidence="2 3">
    <name type="scientific">Coniophora puteana (strain RWD-64-598)</name>
    <name type="common">Brown rot fungus</name>
    <dbReference type="NCBI Taxonomy" id="741705"/>
    <lineage>
        <taxon>Eukaryota</taxon>
        <taxon>Fungi</taxon>
        <taxon>Dikarya</taxon>
        <taxon>Basidiomycota</taxon>
        <taxon>Agaricomycotina</taxon>
        <taxon>Agaricomycetes</taxon>
        <taxon>Agaricomycetidae</taxon>
        <taxon>Boletales</taxon>
        <taxon>Coniophorineae</taxon>
        <taxon>Coniophoraceae</taxon>
        <taxon>Coniophora</taxon>
    </lineage>
</organism>
<reference evidence="3" key="1">
    <citation type="journal article" date="2012" name="Science">
        <title>The Paleozoic origin of enzymatic lignin decomposition reconstructed from 31 fungal genomes.</title>
        <authorList>
            <person name="Floudas D."/>
            <person name="Binder M."/>
            <person name="Riley R."/>
            <person name="Barry K."/>
            <person name="Blanchette R.A."/>
            <person name="Henrissat B."/>
            <person name="Martinez A.T."/>
            <person name="Otillar R."/>
            <person name="Spatafora J.W."/>
            <person name="Yadav J.S."/>
            <person name="Aerts A."/>
            <person name="Benoit I."/>
            <person name="Boyd A."/>
            <person name="Carlson A."/>
            <person name="Copeland A."/>
            <person name="Coutinho P.M."/>
            <person name="de Vries R.P."/>
            <person name="Ferreira P."/>
            <person name="Findley K."/>
            <person name="Foster B."/>
            <person name="Gaskell J."/>
            <person name="Glotzer D."/>
            <person name="Gorecki P."/>
            <person name="Heitman J."/>
            <person name="Hesse C."/>
            <person name="Hori C."/>
            <person name="Igarashi K."/>
            <person name="Jurgens J.A."/>
            <person name="Kallen N."/>
            <person name="Kersten P."/>
            <person name="Kohler A."/>
            <person name="Kuees U."/>
            <person name="Kumar T.K.A."/>
            <person name="Kuo A."/>
            <person name="LaButti K."/>
            <person name="Larrondo L.F."/>
            <person name="Lindquist E."/>
            <person name="Ling A."/>
            <person name="Lombard V."/>
            <person name="Lucas S."/>
            <person name="Lundell T."/>
            <person name="Martin R."/>
            <person name="McLaughlin D.J."/>
            <person name="Morgenstern I."/>
            <person name="Morin E."/>
            <person name="Murat C."/>
            <person name="Nagy L.G."/>
            <person name="Nolan M."/>
            <person name="Ohm R.A."/>
            <person name="Patyshakuliyeva A."/>
            <person name="Rokas A."/>
            <person name="Ruiz-Duenas F.J."/>
            <person name="Sabat G."/>
            <person name="Salamov A."/>
            <person name="Samejima M."/>
            <person name="Schmutz J."/>
            <person name="Slot J.C."/>
            <person name="St John F."/>
            <person name="Stenlid J."/>
            <person name="Sun H."/>
            <person name="Sun S."/>
            <person name="Syed K."/>
            <person name="Tsang A."/>
            <person name="Wiebenga A."/>
            <person name="Young D."/>
            <person name="Pisabarro A."/>
            <person name="Eastwood D.C."/>
            <person name="Martin F."/>
            <person name="Cullen D."/>
            <person name="Grigoriev I.V."/>
            <person name="Hibbett D.S."/>
        </authorList>
    </citation>
    <scope>NUCLEOTIDE SEQUENCE [LARGE SCALE GENOMIC DNA]</scope>
    <source>
        <strain evidence="3">RWD-64-598 SS2</strain>
    </source>
</reference>
<gene>
    <name evidence="2" type="ORF">CONPUDRAFT_161728</name>
</gene>
<feature type="region of interest" description="Disordered" evidence="1">
    <location>
        <begin position="248"/>
        <end position="313"/>
    </location>
</feature>
<feature type="region of interest" description="Disordered" evidence="1">
    <location>
        <begin position="636"/>
        <end position="864"/>
    </location>
</feature>
<feature type="compositionally biased region" description="Low complexity" evidence="1">
    <location>
        <begin position="262"/>
        <end position="272"/>
    </location>
</feature>
<dbReference type="GeneID" id="19204571"/>
<name>A0A5M3N8D8_CONPW</name>
<protein>
    <submittedName>
        <fullName evidence="2">Uncharacterized protein</fullName>
    </submittedName>
</protein>
<evidence type="ECO:0000256" key="1">
    <source>
        <dbReference type="SAM" id="MobiDB-lite"/>
    </source>
</evidence>
<dbReference type="AlphaFoldDB" id="A0A5M3N8D8"/>
<feature type="compositionally biased region" description="Pro residues" evidence="1">
    <location>
        <begin position="779"/>
        <end position="789"/>
    </location>
</feature>
<feature type="region of interest" description="Disordered" evidence="1">
    <location>
        <begin position="521"/>
        <end position="590"/>
    </location>
</feature>
<feature type="compositionally biased region" description="Low complexity" evidence="1">
    <location>
        <begin position="702"/>
        <end position="750"/>
    </location>
</feature>
<dbReference type="Proteomes" id="UP000053558">
    <property type="component" value="Unassembled WGS sequence"/>
</dbReference>
<proteinExistence type="predicted"/>
<feature type="compositionally biased region" description="Low complexity" evidence="1">
    <location>
        <begin position="281"/>
        <end position="295"/>
    </location>
</feature>
<feature type="region of interest" description="Disordered" evidence="1">
    <location>
        <begin position="391"/>
        <end position="426"/>
    </location>
</feature>
<feature type="compositionally biased region" description="Polar residues" evidence="1">
    <location>
        <begin position="348"/>
        <end position="360"/>
    </location>
</feature>
<feature type="compositionally biased region" description="Polar residues" evidence="1">
    <location>
        <begin position="682"/>
        <end position="694"/>
    </location>
</feature>
<dbReference type="OrthoDB" id="2526154at2759"/>
<sequence length="1145" mass="123425">MPSVPSSHASASSPAPSPSWAPPRAPLPPHRLAKIANALGVSTPSPAMNSSSSLSIFASPNPMSSSPSISGDSQWRSPTPSAMSNSNFSTYPSTSQSKFLLHIIPPRDLAKVLIEGSDDEDGSLASSHAQFRRGALVPFQPTIQAQLVLIAKEYSLPSTFGIVLYLVSSKPTRVQPSFLKPPDSDDNNAEPGARLSEEVWRHMWARATKVEQEESFSNLTSPISPSPTLGIPMKSPNALRPLVTPFRSETPQATFGPTLEVTPSPSTTTASSISDIRLHSKSAPPSSSSPVQSEPETPDTSEHDGQGLDLPGLHSDAFVPVLAKVEFDIDRHKAKWYNQWRRNRRMTASRSPSRQQTGDSASGDERRAPFNLKLVGKHHNDSVPSFLRDNEEADSQTDEYTPLSDSPTFEDESTTRGTIHYGGDPLADMFGSDADTWADMHADAPATRRKQDPNVVPLALDATALEAMDNGDYSGSDADEIAEVRDIMQRKSQTSDVLISPYSPRKSGTFSIRRAAPPPIVIAPKSPNRNIALGESPMPSNSDESVRLAYATDDGTPMGSEMHDKGRLADQENRQSRSSQEDKEKRDGVIYDDLDLGLEIDGDDLEAHYDENDPNDRRRSQYVMKARLDEIERAMAQFSPKKKMKSDRLGDDLLQARSPKPSPLRNANVPLSAPPVRMDSLGDQQSTRPASSQDKALAASVTHSPGPSSTLLLHPPSKSPKLSSSPRLGLNGVPRPSLPSARSSPSLSSDSETRRRDPSADTPPPLPPSLTRKTAPTPIASPPVIPLSPDPFGRNPSFQEQAEVIHQSYWNPTTGQLSHQPSISSFDDGTTMGSSAANSSRFSADSSTYVDDTPNTVKGHRVSGSIVTMKGIKKLWRKSRSQSISGQQASPVPNAKRDSRSLHPPLPPSISRTSSDQSRSSSRSANYTPPPVPFPSVGGLQSYDPFRNDNDGATPTRAITGRKITGSGRSSPANALDTVGPLPDMSDKTGSGGRKSILKWKGSMSHQSTGSESRPISTDTVKPRRPSVMGNTFAPPSPVPPSPRLPAEYFAGAGIPNGHARSGSGFPERRSSIQHLKMALEAGGQHVPRPSQSSQLSVSSHPRSPPGSILSSRSQDSEGARSFDMMQFETVPYPNVQRPEEISRR</sequence>
<accession>A0A5M3N8D8</accession>
<feature type="region of interest" description="Disordered" evidence="1">
    <location>
        <begin position="41"/>
        <end position="89"/>
    </location>
</feature>
<feature type="region of interest" description="Disordered" evidence="1">
    <location>
        <begin position="877"/>
        <end position="1145"/>
    </location>
</feature>
<feature type="compositionally biased region" description="Pro residues" evidence="1">
    <location>
        <begin position="15"/>
        <end position="29"/>
    </location>
</feature>
<feature type="region of interest" description="Disordered" evidence="1">
    <location>
        <begin position="1"/>
        <end position="29"/>
    </location>
</feature>
<feature type="compositionally biased region" description="Polar residues" evidence="1">
    <location>
        <begin position="215"/>
        <end position="227"/>
    </location>
</feature>
<dbReference type="OMA" id="YHTHFRR"/>
<dbReference type="EMBL" id="JH711573">
    <property type="protein sequence ID" value="EIW87121.1"/>
    <property type="molecule type" value="Genomic_DNA"/>
</dbReference>
<feature type="compositionally biased region" description="Basic and acidic residues" evidence="1">
    <location>
        <begin position="561"/>
        <end position="589"/>
    </location>
</feature>
<feature type="region of interest" description="Disordered" evidence="1">
    <location>
        <begin position="211"/>
        <end position="236"/>
    </location>
</feature>
<dbReference type="RefSeq" id="XP_007763716.1">
    <property type="nucleotide sequence ID" value="XM_007765526.1"/>
</dbReference>
<feature type="compositionally biased region" description="Polar residues" evidence="1">
    <location>
        <begin position="1004"/>
        <end position="1020"/>
    </location>
</feature>
<keyword evidence="3" id="KW-1185">Reference proteome</keyword>
<evidence type="ECO:0000313" key="2">
    <source>
        <dbReference type="EMBL" id="EIW87121.1"/>
    </source>
</evidence>
<feature type="region of interest" description="Disordered" evidence="1">
    <location>
        <begin position="345"/>
        <end position="366"/>
    </location>
</feature>
<dbReference type="KEGG" id="cput:CONPUDRAFT_161728"/>
<feature type="compositionally biased region" description="Polar residues" evidence="1">
    <location>
        <begin position="881"/>
        <end position="891"/>
    </location>
</feature>
<comment type="caution">
    <text evidence="2">The sequence shown here is derived from an EMBL/GenBank/DDBJ whole genome shotgun (WGS) entry which is preliminary data.</text>
</comment>
<feature type="compositionally biased region" description="Polar residues" evidence="1">
    <location>
        <begin position="808"/>
        <end position="856"/>
    </location>
</feature>
<feature type="compositionally biased region" description="Low complexity" evidence="1">
    <location>
        <begin position="1087"/>
        <end position="1102"/>
    </location>
</feature>
<feature type="compositionally biased region" description="Low complexity" evidence="1">
    <location>
        <begin position="1"/>
        <end position="14"/>
    </location>
</feature>